<dbReference type="Gene3D" id="3.30.420.10">
    <property type="entry name" value="Ribonuclease H-like superfamily/Ribonuclease H"/>
    <property type="match status" value="1"/>
</dbReference>
<dbReference type="InterPro" id="IPR036397">
    <property type="entry name" value="RNaseH_sf"/>
</dbReference>
<dbReference type="InterPro" id="IPR012337">
    <property type="entry name" value="RNaseH-like_sf"/>
</dbReference>
<evidence type="ECO:0000259" key="2">
    <source>
        <dbReference type="Pfam" id="PF13456"/>
    </source>
</evidence>
<evidence type="ECO:0000313" key="3">
    <source>
        <dbReference type="EMBL" id="EOY09500.1"/>
    </source>
</evidence>
<evidence type="ECO:0000256" key="1">
    <source>
        <dbReference type="SAM" id="MobiDB-lite"/>
    </source>
</evidence>
<feature type="domain" description="RNase H type-1" evidence="2">
    <location>
        <begin position="148"/>
        <end position="193"/>
    </location>
</feature>
<dbReference type="Pfam" id="PF13456">
    <property type="entry name" value="RVT_3"/>
    <property type="match status" value="1"/>
</dbReference>
<dbReference type="PANTHER" id="PTHR48475">
    <property type="entry name" value="RIBONUCLEASE H"/>
    <property type="match status" value="1"/>
</dbReference>
<organism evidence="3 4">
    <name type="scientific">Theobroma cacao</name>
    <name type="common">Cacao</name>
    <name type="synonym">Cocoa</name>
    <dbReference type="NCBI Taxonomy" id="3641"/>
    <lineage>
        <taxon>Eukaryota</taxon>
        <taxon>Viridiplantae</taxon>
        <taxon>Streptophyta</taxon>
        <taxon>Embryophyta</taxon>
        <taxon>Tracheophyta</taxon>
        <taxon>Spermatophyta</taxon>
        <taxon>Magnoliopsida</taxon>
        <taxon>eudicotyledons</taxon>
        <taxon>Gunneridae</taxon>
        <taxon>Pentapetalae</taxon>
        <taxon>rosids</taxon>
        <taxon>malvids</taxon>
        <taxon>Malvales</taxon>
        <taxon>Malvaceae</taxon>
        <taxon>Byttnerioideae</taxon>
        <taxon>Theobroma</taxon>
    </lineage>
</organism>
<dbReference type="EMBL" id="CM001883">
    <property type="protein sequence ID" value="EOY09500.1"/>
    <property type="molecule type" value="Genomic_DNA"/>
</dbReference>
<dbReference type="AlphaFoldDB" id="A0A061EWM1"/>
<sequence>MMGRGVWGNIFSLSQTLEATGYITIMFSSGSRKEKSTGSITHEGTTPKSTQASREWSLYFDGSSNNFRGGAEIVPIPPGRKDNSLIQSSELTVSHLSRSHISLEEKGLCVLEVSSKDGKSLISGLELNTLELGKEPISLAFKLDFPCTNNQAEYEALVLGLYAIATIEVNNLCIHQDSNLIVKQTNGEFSLKELMLASYRTLV</sequence>
<dbReference type="Gramene" id="EOY09500">
    <property type="protein sequence ID" value="EOY09500"/>
    <property type="gene ID" value="TCM_024917"/>
</dbReference>
<dbReference type="PANTHER" id="PTHR48475:SF1">
    <property type="entry name" value="RNASE H TYPE-1 DOMAIN-CONTAINING PROTEIN"/>
    <property type="match status" value="1"/>
</dbReference>
<proteinExistence type="predicted"/>
<feature type="region of interest" description="Disordered" evidence="1">
    <location>
        <begin position="33"/>
        <end position="52"/>
    </location>
</feature>
<dbReference type="GO" id="GO:0003676">
    <property type="term" value="F:nucleic acid binding"/>
    <property type="evidence" value="ECO:0007669"/>
    <property type="project" value="InterPro"/>
</dbReference>
<keyword evidence="4" id="KW-1185">Reference proteome</keyword>
<dbReference type="InterPro" id="IPR002156">
    <property type="entry name" value="RNaseH_domain"/>
</dbReference>
<dbReference type="SUPFAM" id="SSF53098">
    <property type="entry name" value="Ribonuclease H-like"/>
    <property type="match status" value="1"/>
</dbReference>
<protein>
    <recommendedName>
        <fullName evidence="2">RNase H type-1 domain-containing protein</fullName>
    </recommendedName>
</protein>
<dbReference type="HOGENOM" id="CLU_1350991_0_0_1"/>
<dbReference type="InParanoid" id="A0A061EWM1"/>
<dbReference type="GO" id="GO:0004523">
    <property type="term" value="F:RNA-DNA hybrid ribonuclease activity"/>
    <property type="evidence" value="ECO:0007669"/>
    <property type="project" value="InterPro"/>
</dbReference>
<gene>
    <name evidence="3" type="ORF">TCM_024917</name>
</gene>
<evidence type="ECO:0000313" key="4">
    <source>
        <dbReference type="Proteomes" id="UP000026915"/>
    </source>
</evidence>
<dbReference type="Proteomes" id="UP000026915">
    <property type="component" value="Chromosome 5"/>
</dbReference>
<name>A0A061EWM1_THECC</name>
<feature type="compositionally biased region" description="Polar residues" evidence="1">
    <location>
        <begin position="37"/>
        <end position="52"/>
    </location>
</feature>
<accession>A0A061EWM1</accession>
<reference evidence="3 4" key="1">
    <citation type="journal article" date="2013" name="Genome Biol.">
        <title>The genome sequence of the most widely cultivated cacao type and its use to identify candidate genes regulating pod color.</title>
        <authorList>
            <person name="Motamayor J.C."/>
            <person name="Mockaitis K."/>
            <person name="Schmutz J."/>
            <person name="Haiminen N."/>
            <person name="Iii D.L."/>
            <person name="Cornejo O."/>
            <person name="Findley S.D."/>
            <person name="Zheng P."/>
            <person name="Utro F."/>
            <person name="Royaert S."/>
            <person name="Saski C."/>
            <person name="Jenkins J."/>
            <person name="Podicheti R."/>
            <person name="Zhao M."/>
            <person name="Scheffler B.E."/>
            <person name="Stack J.C."/>
            <person name="Feltus F.A."/>
            <person name="Mustiga G.M."/>
            <person name="Amores F."/>
            <person name="Phillips W."/>
            <person name="Marelli J.P."/>
            <person name="May G.D."/>
            <person name="Shapiro H."/>
            <person name="Ma J."/>
            <person name="Bustamante C.D."/>
            <person name="Schnell R.J."/>
            <person name="Main D."/>
            <person name="Gilbert D."/>
            <person name="Parida L."/>
            <person name="Kuhn D.N."/>
        </authorList>
    </citation>
    <scope>NUCLEOTIDE SEQUENCE [LARGE SCALE GENOMIC DNA]</scope>
    <source>
        <strain evidence="4">cv. Matina 1-6</strain>
    </source>
</reference>